<proteinExistence type="predicted"/>
<evidence type="ECO:0000256" key="1">
    <source>
        <dbReference type="ARBA" id="ARBA00022723"/>
    </source>
</evidence>
<dbReference type="SUPFAM" id="SSF49562">
    <property type="entry name" value="C2 domain (Calcium/lipid-binding domain, CaLB)"/>
    <property type="match status" value="1"/>
</dbReference>
<dbReference type="GO" id="GO:0046872">
    <property type="term" value="F:metal ion binding"/>
    <property type="evidence" value="ECO:0007669"/>
    <property type="project" value="UniProtKB-KW"/>
</dbReference>
<dbReference type="InterPro" id="IPR000008">
    <property type="entry name" value="C2_dom"/>
</dbReference>
<evidence type="ECO:0000256" key="2">
    <source>
        <dbReference type="ARBA" id="ARBA00022837"/>
    </source>
</evidence>
<dbReference type="PANTHER" id="PTHR46502:SF15">
    <property type="entry name" value="16 KDA PHLOEM PROTEIN 1"/>
    <property type="match status" value="1"/>
</dbReference>
<feature type="domain" description="C2" evidence="3">
    <location>
        <begin position="1"/>
        <end position="155"/>
    </location>
</feature>
<dbReference type="EMBL" id="AMZH03009276">
    <property type="protein sequence ID" value="RRT57203.1"/>
    <property type="molecule type" value="Genomic_DNA"/>
</dbReference>
<accession>A0A426YZQ4</accession>
<comment type="caution">
    <text evidence="4">The sequence shown here is derived from an EMBL/GenBank/DDBJ whole genome shotgun (WGS) entry which is preliminary data.</text>
</comment>
<dbReference type="Gene3D" id="2.60.40.150">
    <property type="entry name" value="C2 domain"/>
    <property type="match status" value="1"/>
</dbReference>
<dbReference type="Pfam" id="PF00168">
    <property type="entry name" value="C2"/>
    <property type="match status" value="1"/>
</dbReference>
<sequence length="198" mass="22105">MSKGELEVLLVDAEGLAGADVIGELLVAALTQTQATSFSSSFKLDPVTDMRLISTGKIDPYVVIQYRDQERQSRIARSKHHSPQLSRILLYQGRNPIWNQTLKFPVYSSGINNHIQHKLTLRIMDYDTITADDFVGQATIHVGEVIALGTEKGIAELPPTKYRVVLEDKRYHGAIRVGVRFRTKVSSMQTLDVSPINT</sequence>
<name>A0A426YZQ4_ENSVE</name>
<evidence type="ECO:0000313" key="4">
    <source>
        <dbReference type="EMBL" id="RRT57203.1"/>
    </source>
</evidence>
<dbReference type="SMART" id="SM00239">
    <property type="entry name" value="C2"/>
    <property type="match status" value="1"/>
</dbReference>
<reference evidence="4 5" key="1">
    <citation type="journal article" date="2014" name="Agronomy (Basel)">
        <title>A Draft Genome Sequence for Ensete ventricosum, the Drought-Tolerant Tree Against Hunger.</title>
        <authorList>
            <person name="Harrison J."/>
            <person name="Moore K.A."/>
            <person name="Paszkiewicz K."/>
            <person name="Jones T."/>
            <person name="Grant M."/>
            <person name="Ambacheew D."/>
            <person name="Muzemil S."/>
            <person name="Studholme D.J."/>
        </authorList>
    </citation>
    <scope>NUCLEOTIDE SEQUENCE [LARGE SCALE GENOMIC DNA]</scope>
</reference>
<gene>
    <name evidence="4" type="ORF">B296_00035048</name>
</gene>
<evidence type="ECO:0000259" key="3">
    <source>
        <dbReference type="PROSITE" id="PS50004"/>
    </source>
</evidence>
<dbReference type="AlphaFoldDB" id="A0A426YZQ4"/>
<dbReference type="Proteomes" id="UP000287651">
    <property type="component" value="Unassembled WGS sequence"/>
</dbReference>
<organism evidence="4 5">
    <name type="scientific">Ensete ventricosum</name>
    <name type="common">Abyssinian banana</name>
    <name type="synonym">Musa ensete</name>
    <dbReference type="NCBI Taxonomy" id="4639"/>
    <lineage>
        <taxon>Eukaryota</taxon>
        <taxon>Viridiplantae</taxon>
        <taxon>Streptophyta</taxon>
        <taxon>Embryophyta</taxon>
        <taxon>Tracheophyta</taxon>
        <taxon>Spermatophyta</taxon>
        <taxon>Magnoliopsida</taxon>
        <taxon>Liliopsida</taxon>
        <taxon>Zingiberales</taxon>
        <taxon>Musaceae</taxon>
        <taxon>Ensete</taxon>
    </lineage>
</organism>
<dbReference type="InterPro" id="IPR035892">
    <property type="entry name" value="C2_domain_sf"/>
</dbReference>
<protein>
    <recommendedName>
        <fullName evidence="3">C2 domain-containing protein</fullName>
    </recommendedName>
</protein>
<keyword evidence="1" id="KW-0479">Metal-binding</keyword>
<evidence type="ECO:0000313" key="5">
    <source>
        <dbReference type="Proteomes" id="UP000287651"/>
    </source>
</evidence>
<dbReference type="PANTHER" id="PTHR46502">
    <property type="entry name" value="C2 DOMAIN-CONTAINING"/>
    <property type="match status" value="1"/>
</dbReference>
<dbReference type="PROSITE" id="PS50004">
    <property type="entry name" value="C2"/>
    <property type="match status" value="1"/>
</dbReference>
<keyword evidence="2" id="KW-0106">Calcium</keyword>